<keyword evidence="11" id="KW-0255">Endonuclease</keyword>
<keyword evidence="10" id="KW-0547">Nucleotide-binding</keyword>
<keyword evidence="9" id="KW-0479">Metal-binding</keyword>
<feature type="region of interest" description="Disordered" evidence="23">
    <location>
        <begin position="273"/>
        <end position="302"/>
    </location>
</feature>
<protein>
    <recommendedName>
        <fullName evidence="5">DNA replication ATP-dependent helicase/nuclease DNA2</fullName>
        <ecNumber evidence="4">3.6.4.12</ecNumber>
    </recommendedName>
</protein>
<sequence>MEKRHNQPLRPQENDLKRSKPRKTTYFFQPQNTLSYKSNKSKNNHESDPSTTKTPQSPLTFPNACLGSSAVSTVKVLPEQSSDDSFEGVRWQGGASPRRKVDTRSILSSPLKNGDRSNSRPAASASLTSFNNEVTDSVLSKYGLGMESILSQTPKSKPLTSKSHIERSPSLTRSKSFDVKCIAKRTPSLNESIPASFSRLNTWIDRFATSPQGHDFPLPQHPHQSKHLLRSSSHDLQVPSNANQEPNNIDDDEDLFSDDDSLLATLDVEQFTKNSKSRQSSNDVLSEAPNNQIQTADDTDPFSDDLNIIDLESKVGCTNVPSKANSTEDELLERLLQSGHVANDEDVGAKISFSRSDFVRYQIMSVLKSQFVIQNLKRKQLILTVRNKESVESRLIVRGDAAELSLEKGDIIHVILTAPETPKLVDNTHNLLIWNPDVLVSSTVVADQLFCPRKTVIMRRYNFPGEPSIPLIVGTTVHEIFQTCFVSEKFDNDYLEMLLENTISTRKAEIFSLGDIAEEVENKVREHLPFIKHWFETFYRKVPSTIPTNQRNQKINFSVADGLDLEESIWSPMFGIKGNVDVTLRAIFRTEHTSSEVLLPMEIKTSRPFLSHQAQAALYSLLFKDRYNVDISSFLLVYTSEEGSTRKYDISVADLKSLVHLRNQISLFLKSGQNDLPDLMRQQKCDRCSIQEACMTMNYMVEGGTADESGLNDGVYEDITMHLENKPHYATYFKYWDELLTREEHFMTKFNRDLWVYTSKEREAEQGNAIASLVISTCKEADDGLFYYTFVRKPGATYTSMQITQIARFDRVVISDDDGHFALCQGSVYDIRPDAITVGTRRRIIPTTSKTDKFHRAKVLKKSQSTSQSQGSQVIFRIDKDEMFYGMGVARFNLLNLFSKSGDSKRRSLIVDSNPPQFSECAERPDFNGISINPDQENAIMKVLQSKDYSLILGMPGTGKTTVIAYLIKILVGQNKTVLLSSYTNSAVDNILLKLKDLDIKFARFGNPSRMHHEIRKFVPGSAECPLETYQDFERLYKAPAVFAATALGIRDLAFNIRDQFDYCIIDESSQVSMPLSLGPLALCDKFVLVGDHYQLPPLVKHPDPEVKRGLSRSLFQILAEKHPESVCELTYQYRMCEEIMFLSNSLVYGGRLKCGSETVANQTLKIPRIDELSKVVRNTKCEEHWLHRIFEEKTRCLFLNHDASGEFEMVTGESVTNLLEVELIKDTVEGLCACGVDENDIGIMTLYRSQLRLLNHAFKHRPALEILTADRFQGRDKQCIIISLVRSNKDRKAGELVKDLRRINVALTRARSKLLIFGSLSTLSNTSAIKDFIKLFRARNWIYNLPVNARSVYDFGEKEFTGSDENVSQVKKLSEKLIMKHPISRDILHDMDVNIFG</sequence>
<name>A0AAW0VIB8_CANAR</name>
<evidence type="ECO:0000256" key="7">
    <source>
        <dbReference type="ARBA" id="ARBA00022705"/>
    </source>
</evidence>
<dbReference type="GO" id="GO:0005524">
    <property type="term" value="F:ATP binding"/>
    <property type="evidence" value="ECO:0007669"/>
    <property type="project" value="UniProtKB-KW"/>
</dbReference>
<evidence type="ECO:0000256" key="6">
    <source>
        <dbReference type="ARBA" id="ARBA00022485"/>
    </source>
</evidence>
<gene>
    <name evidence="27" type="ORF">B9J08_00145</name>
</gene>
<dbReference type="GO" id="GO:0016787">
    <property type="term" value="F:hydrolase activity"/>
    <property type="evidence" value="ECO:0007669"/>
    <property type="project" value="UniProtKB-KW"/>
</dbReference>
<evidence type="ECO:0000256" key="20">
    <source>
        <dbReference type="ARBA" id="ARBA00023242"/>
    </source>
</evidence>
<evidence type="ECO:0000313" key="28">
    <source>
        <dbReference type="Proteomes" id="UP000230249"/>
    </source>
</evidence>
<evidence type="ECO:0000256" key="18">
    <source>
        <dbReference type="ARBA" id="ARBA00023125"/>
    </source>
</evidence>
<dbReference type="InterPro" id="IPR047187">
    <property type="entry name" value="SF1_C_Upf1"/>
</dbReference>
<dbReference type="GO" id="GO:0043139">
    <property type="term" value="F:5'-3' DNA helicase activity"/>
    <property type="evidence" value="ECO:0007669"/>
    <property type="project" value="TreeGrafter"/>
</dbReference>
<evidence type="ECO:0000256" key="17">
    <source>
        <dbReference type="ARBA" id="ARBA00023014"/>
    </source>
</evidence>
<keyword evidence="15" id="KW-0067">ATP-binding</keyword>
<keyword evidence="7" id="KW-0235">DNA replication</keyword>
<dbReference type="InterPro" id="IPR011604">
    <property type="entry name" value="PDDEXK-like_dom_sf"/>
</dbReference>
<dbReference type="EC" id="3.6.4.12" evidence="4"/>
<accession>A0AAW0VIB8</accession>
<dbReference type="SUPFAM" id="SSF52540">
    <property type="entry name" value="P-loop containing nucleoside triphosphate hydrolases"/>
    <property type="match status" value="1"/>
</dbReference>
<feature type="compositionally biased region" description="Polar residues" evidence="23">
    <location>
        <begin position="273"/>
        <end position="296"/>
    </location>
</feature>
<keyword evidence="13" id="KW-0378">Hydrolase</keyword>
<dbReference type="InterPro" id="IPR014808">
    <property type="entry name" value="DNA_replication_fac_Dna2_N"/>
</dbReference>
<organism evidence="27 28">
    <name type="scientific">Candidozyma auris</name>
    <name type="common">Yeast</name>
    <name type="synonym">Candida auris</name>
    <dbReference type="NCBI Taxonomy" id="498019"/>
    <lineage>
        <taxon>Eukaryota</taxon>
        <taxon>Fungi</taxon>
        <taxon>Dikarya</taxon>
        <taxon>Ascomycota</taxon>
        <taxon>Saccharomycotina</taxon>
        <taxon>Pichiomycetes</taxon>
        <taxon>Metschnikowiaceae</taxon>
        <taxon>Candidozyma</taxon>
    </lineage>
</organism>
<evidence type="ECO:0000256" key="9">
    <source>
        <dbReference type="ARBA" id="ARBA00022723"/>
    </source>
</evidence>
<dbReference type="Pfam" id="PF08696">
    <property type="entry name" value="Dna2"/>
    <property type="match status" value="1"/>
</dbReference>
<evidence type="ECO:0000259" key="24">
    <source>
        <dbReference type="Pfam" id="PF08696"/>
    </source>
</evidence>
<feature type="region of interest" description="Disordered" evidence="23">
    <location>
        <begin position="211"/>
        <end position="256"/>
    </location>
</feature>
<feature type="compositionally biased region" description="Polar residues" evidence="23">
    <location>
        <begin position="230"/>
        <end position="247"/>
    </location>
</feature>
<dbReference type="GO" id="GO:0006281">
    <property type="term" value="P:DNA repair"/>
    <property type="evidence" value="ECO:0007669"/>
    <property type="project" value="UniProtKB-KW"/>
</dbReference>
<dbReference type="Proteomes" id="UP000230249">
    <property type="component" value="Unassembled WGS sequence"/>
</dbReference>
<dbReference type="FunFam" id="3.40.50.300:FF:000789">
    <property type="entry name" value="DNA replication ATP-dependent helicase/nuclease DNA2"/>
    <property type="match status" value="1"/>
</dbReference>
<evidence type="ECO:0000256" key="16">
    <source>
        <dbReference type="ARBA" id="ARBA00023004"/>
    </source>
</evidence>
<dbReference type="PANTHER" id="PTHR43788:SF8">
    <property type="entry name" value="DNA-BINDING PROTEIN SMUBP-2"/>
    <property type="match status" value="1"/>
</dbReference>
<keyword evidence="16" id="KW-0408">Iron</keyword>
<keyword evidence="28" id="KW-1185">Reference proteome</keyword>
<evidence type="ECO:0000313" key="27">
    <source>
        <dbReference type="EMBL" id="KAK8441829.1"/>
    </source>
</evidence>
<dbReference type="GO" id="GO:0051539">
    <property type="term" value="F:4 iron, 4 sulfur cluster binding"/>
    <property type="evidence" value="ECO:0007669"/>
    <property type="project" value="UniProtKB-KW"/>
</dbReference>
<comment type="cofactor">
    <cofactor evidence="1">
        <name>[4Fe-4S] cluster</name>
        <dbReference type="ChEBI" id="CHEBI:49883"/>
    </cofactor>
</comment>
<dbReference type="CDD" id="cd18808">
    <property type="entry name" value="SF1_C_Upf1"/>
    <property type="match status" value="1"/>
</dbReference>
<keyword evidence="8" id="KW-0540">Nuclease</keyword>
<dbReference type="InterPro" id="IPR027417">
    <property type="entry name" value="P-loop_NTPase"/>
</dbReference>
<dbReference type="CDD" id="cd18041">
    <property type="entry name" value="DEXXQc_DNA2"/>
    <property type="match status" value="1"/>
</dbReference>
<comment type="catalytic activity">
    <reaction evidence="22">
        <text>ATP + H2O = ADP + phosphate + H(+)</text>
        <dbReference type="Rhea" id="RHEA:13065"/>
        <dbReference type="ChEBI" id="CHEBI:15377"/>
        <dbReference type="ChEBI" id="CHEBI:15378"/>
        <dbReference type="ChEBI" id="CHEBI:30616"/>
        <dbReference type="ChEBI" id="CHEBI:43474"/>
        <dbReference type="ChEBI" id="CHEBI:456216"/>
        <dbReference type="EC" id="3.6.4.12"/>
    </reaction>
</comment>
<dbReference type="Pfam" id="PF13086">
    <property type="entry name" value="AAA_11"/>
    <property type="match status" value="2"/>
</dbReference>
<reference evidence="27 28" key="1">
    <citation type="journal article" date="2017" name="Clin. Infect. Dis.">
        <title>Simultaneous emergence of multidrug-resistant Candida auris on 3 continents confirmed by whole-genome sequencing and epidemiological analyses.</title>
        <authorList>
            <person name="Lockhart S.R."/>
            <person name="Etienne K.A."/>
            <person name="Vallabhaneni S."/>
            <person name="Farooqi J."/>
            <person name="Chowdhary A."/>
            <person name="Govender N.P."/>
            <person name="Colombo A.L."/>
            <person name="Calvo B."/>
            <person name="Cuomo C.A."/>
            <person name="Desjardins C.A."/>
            <person name="Berkow E.L."/>
            <person name="Castanheira M."/>
            <person name="Magobo R.E."/>
            <person name="Jabeen K."/>
            <person name="Asghar R.J."/>
            <person name="Meis J.F."/>
            <person name="Jackson B."/>
            <person name="Chiller T."/>
            <person name="Litvintseva A.P."/>
        </authorList>
    </citation>
    <scope>NUCLEOTIDE SEQUENCE [LARGE SCALE GENOMIC DNA]</scope>
    <source>
        <strain evidence="27 28">B8441</strain>
    </source>
</reference>
<feature type="compositionally biased region" description="Polar residues" evidence="23">
    <location>
        <begin position="26"/>
        <end position="38"/>
    </location>
</feature>
<evidence type="ECO:0000256" key="8">
    <source>
        <dbReference type="ARBA" id="ARBA00022722"/>
    </source>
</evidence>
<evidence type="ECO:0000256" key="10">
    <source>
        <dbReference type="ARBA" id="ARBA00022741"/>
    </source>
</evidence>
<evidence type="ECO:0000256" key="15">
    <source>
        <dbReference type="ARBA" id="ARBA00022840"/>
    </source>
</evidence>
<dbReference type="Gene3D" id="3.40.50.300">
    <property type="entry name" value="P-loop containing nucleotide triphosphate hydrolases"/>
    <property type="match status" value="3"/>
</dbReference>
<evidence type="ECO:0000256" key="19">
    <source>
        <dbReference type="ARBA" id="ARBA00023204"/>
    </source>
</evidence>
<keyword evidence="20" id="KW-0539">Nucleus</keyword>
<keyword evidence="21" id="KW-0511">Multifunctional enzyme</keyword>
<feature type="region of interest" description="Disordered" evidence="23">
    <location>
        <begin position="1"/>
        <end position="124"/>
    </location>
</feature>
<evidence type="ECO:0000259" key="26">
    <source>
        <dbReference type="Pfam" id="PF13087"/>
    </source>
</evidence>
<dbReference type="InterPro" id="IPR026851">
    <property type="entry name" value="Dna2/JHS1_DEXXQ-box"/>
</dbReference>
<feature type="compositionally biased region" description="Polar residues" evidence="23">
    <location>
        <begin position="49"/>
        <end position="60"/>
    </location>
</feature>
<evidence type="ECO:0000256" key="22">
    <source>
        <dbReference type="ARBA" id="ARBA00047995"/>
    </source>
</evidence>
<evidence type="ECO:0000256" key="12">
    <source>
        <dbReference type="ARBA" id="ARBA00022763"/>
    </source>
</evidence>
<keyword evidence="18" id="KW-0238">DNA-binding</keyword>
<comment type="similarity">
    <text evidence="3">Belongs to the DNA2/NAM7 helicase family.</text>
</comment>
<dbReference type="Pfam" id="PF13087">
    <property type="entry name" value="AAA_12"/>
    <property type="match status" value="1"/>
</dbReference>
<dbReference type="InterPro" id="IPR050534">
    <property type="entry name" value="Coronavir_polyprotein_1ab"/>
</dbReference>
<evidence type="ECO:0000256" key="13">
    <source>
        <dbReference type="ARBA" id="ARBA00022801"/>
    </source>
</evidence>
<feature type="domain" description="DNA2/NAM7 helicase helicase" evidence="25">
    <location>
        <begin position="1042"/>
        <end position="1101"/>
    </location>
</feature>
<evidence type="ECO:0000256" key="5">
    <source>
        <dbReference type="ARBA" id="ARBA00021516"/>
    </source>
</evidence>
<evidence type="ECO:0000256" key="21">
    <source>
        <dbReference type="ARBA" id="ARBA00023268"/>
    </source>
</evidence>
<comment type="subcellular location">
    <subcellularLocation>
        <location evidence="2">Nucleus</location>
    </subcellularLocation>
</comment>
<evidence type="ECO:0000256" key="2">
    <source>
        <dbReference type="ARBA" id="ARBA00004123"/>
    </source>
</evidence>
<dbReference type="GO" id="GO:0004519">
    <property type="term" value="F:endonuclease activity"/>
    <property type="evidence" value="ECO:0007669"/>
    <property type="project" value="UniProtKB-KW"/>
</dbReference>
<feature type="domain" description="DNA2/NAM7 helicase-like C-terminal" evidence="26">
    <location>
        <begin position="1111"/>
        <end position="1320"/>
    </location>
</feature>
<dbReference type="EMBL" id="PEKT03000001">
    <property type="protein sequence ID" value="KAK8441829.1"/>
    <property type="molecule type" value="Genomic_DNA"/>
</dbReference>
<evidence type="ECO:0000256" key="1">
    <source>
        <dbReference type="ARBA" id="ARBA00001966"/>
    </source>
</evidence>
<keyword evidence="12" id="KW-0227">DNA damage</keyword>
<evidence type="ECO:0000256" key="4">
    <source>
        <dbReference type="ARBA" id="ARBA00012551"/>
    </source>
</evidence>
<dbReference type="GO" id="GO:0003677">
    <property type="term" value="F:DNA binding"/>
    <property type="evidence" value="ECO:0007669"/>
    <property type="project" value="UniProtKB-KW"/>
</dbReference>
<comment type="caution">
    <text evidence="27">The sequence shown here is derived from an EMBL/GenBank/DDBJ whole genome shotgun (WGS) entry which is preliminary data.</text>
</comment>
<evidence type="ECO:0000256" key="23">
    <source>
        <dbReference type="SAM" id="MobiDB-lite"/>
    </source>
</evidence>
<dbReference type="PANTHER" id="PTHR43788">
    <property type="entry name" value="DNA2/NAM7 HELICASE FAMILY MEMBER"/>
    <property type="match status" value="1"/>
</dbReference>
<feature type="domain" description="DNA2/NAM7 helicase helicase" evidence="25">
    <location>
        <begin position="932"/>
        <end position="1018"/>
    </location>
</feature>
<dbReference type="InterPro" id="IPR041677">
    <property type="entry name" value="DNA2/NAM7_AAA_11"/>
</dbReference>
<dbReference type="GO" id="GO:0006260">
    <property type="term" value="P:DNA replication"/>
    <property type="evidence" value="ECO:0007669"/>
    <property type="project" value="UniProtKB-KW"/>
</dbReference>
<keyword evidence="19" id="KW-0234">DNA repair</keyword>
<dbReference type="GO" id="GO:0017116">
    <property type="term" value="F:single-stranded DNA helicase activity"/>
    <property type="evidence" value="ECO:0007669"/>
    <property type="project" value="InterPro"/>
</dbReference>
<evidence type="ECO:0000256" key="14">
    <source>
        <dbReference type="ARBA" id="ARBA00022806"/>
    </source>
</evidence>
<keyword evidence="17" id="KW-0411">Iron-sulfur</keyword>
<dbReference type="GO" id="GO:0046872">
    <property type="term" value="F:metal ion binding"/>
    <property type="evidence" value="ECO:0007669"/>
    <property type="project" value="UniProtKB-KW"/>
</dbReference>
<feature type="domain" description="DNA replication factor Dna2 N-terminal" evidence="24">
    <location>
        <begin position="388"/>
        <end position="585"/>
    </location>
</feature>
<evidence type="ECO:0000256" key="11">
    <source>
        <dbReference type="ARBA" id="ARBA00022759"/>
    </source>
</evidence>
<evidence type="ECO:0000256" key="3">
    <source>
        <dbReference type="ARBA" id="ARBA00007913"/>
    </source>
</evidence>
<evidence type="ECO:0000259" key="25">
    <source>
        <dbReference type="Pfam" id="PF13086"/>
    </source>
</evidence>
<proteinExistence type="inferred from homology"/>
<keyword evidence="14" id="KW-0347">Helicase</keyword>
<keyword evidence="6" id="KW-0004">4Fe-4S</keyword>
<dbReference type="GO" id="GO:0005634">
    <property type="term" value="C:nucleus"/>
    <property type="evidence" value="ECO:0007669"/>
    <property type="project" value="UniProtKB-SubCell"/>
</dbReference>
<reference evidence="27 28" key="2">
    <citation type="journal article" date="2018" name="Nat. Commun.">
        <title>Genomic insights into multidrug-resistance, mating and virulence in Candida auris and related emerging species.</title>
        <authorList>
            <person name="Munoz J.F."/>
            <person name="Gade L."/>
            <person name="Chow N.A."/>
            <person name="Loparev V.N."/>
            <person name="Juieng P."/>
            <person name="Berkow E.L."/>
            <person name="Farrer R.A."/>
            <person name="Litvintseva A.P."/>
            <person name="Cuomo C.A."/>
        </authorList>
    </citation>
    <scope>GENOME REANNOTATION</scope>
    <source>
        <strain evidence="27 28">B8441</strain>
    </source>
</reference>
<dbReference type="Gene3D" id="3.90.320.10">
    <property type="match status" value="1"/>
</dbReference>
<dbReference type="InterPro" id="IPR041679">
    <property type="entry name" value="DNA2/NAM7-like_C"/>
</dbReference>